<organism evidence="7 8">
    <name type="scientific">Abrus precatorius</name>
    <name type="common">Indian licorice</name>
    <name type="synonym">Glycine abrus</name>
    <dbReference type="NCBI Taxonomy" id="3816"/>
    <lineage>
        <taxon>Eukaryota</taxon>
        <taxon>Viridiplantae</taxon>
        <taxon>Streptophyta</taxon>
        <taxon>Embryophyta</taxon>
        <taxon>Tracheophyta</taxon>
        <taxon>Spermatophyta</taxon>
        <taxon>Magnoliopsida</taxon>
        <taxon>eudicotyledons</taxon>
        <taxon>Gunneridae</taxon>
        <taxon>Pentapetalae</taxon>
        <taxon>rosids</taxon>
        <taxon>fabids</taxon>
        <taxon>Fabales</taxon>
        <taxon>Fabaceae</taxon>
        <taxon>Papilionoideae</taxon>
        <taxon>50 kb inversion clade</taxon>
        <taxon>NPAAA clade</taxon>
        <taxon>indigoferoid/millettioid clade</taxon>
        <taxon>Abreae</taxon>
        <taxon>Abrus</taxon>
    </lineage>
</organism>
<dbReference type="RefSeq" id="XP_027333026.1">
    <property type="nucleotide sequence ID" value="XM_027477225.1"/>
</dbReference>
<keyword evidence="8" id="KW-0223">Dioxygenase</keyword>
<keyword evidence="3" id="KW-0847">Vitamin C</keyword>
<dbReference type="InterPro" id="IPR050295">
    <property type="entry name" value="Plant_2OG-oxidoreductases"/>
</dbReference>
<dbReference type="InterPro" id="IPR027443">
    <property type="entry name" value="IPNS-like_sf"/>
</dbReference>
<dbReference type="OrthoDB" id="288590at2759"/>
<dbReference type="GO" id="GO:0051213">
    <property type="term" value="F:dioxygenase activity"/>
    <property type="evidence" value="ECO:0007669"/>
    <property type="project" value="UniProtKB-KW"/>
</dbReference>
<keyword evidence="2 5" id="KW-0479">Metal-binding</keyword>
<gene>
    <name evidence="8" type="primary">LOC113847898</name>
</gene>
<reference evidence="8" key="2">
    <citation type="submission" date="2025-08" db="UniProtKB">
        <authorList>
            <consortium name="RefSeq"/>
        </authorList>
    </citation>
    <scope>IDENTIFICATION</scope>
    <source>
        <tissue evidence="8">Young leaves</tissue>
    </source>
</reference>
<keyword evidence="7" id="KW-1185">Reference proteome</keyword>
<evidence type="ECO:0000256" key="5">
    <source>
        <dbReference type="RuleBase" id="RU003682"/>
    </source>
</evidence>
<evidence type="ECO:0000313" key="7">
    <source>
        <dbReference type="Proteomes" id="UP000694853"/>
    </source>
</evidence>
<dbReference type="GeneID" id="113847898"/>
<keyword evidence="5" id="KW-0560">Oxidoreductase</keyword>
<dbReference type="PANTHER" id="PTHR47991">
    <property type="entry name" value="OXOGLUTARATE/IRON-DEPENDENT DIOXYGENASE"/>
    <property type="match status" value="1"/>
</dbReference>
<dbReference type="KEGG" id="aprc:113847898"/>
<evidence type="ECO:0000256" key="1">
    <source>
        <dbReference type="ARBA" id="ARBA00008056"/>
    </source>
</evidence>
<evidence type="ECO:0000256" key="3">
    <source>
        <dbReference type="ARBA" id="ARBA00022896"/>
    </source>
</evidence>
<sequence>MARNVLVSEEKSVAKSVKEMSMDGDEPPSKYVVNLNSFGSNDSSTVIPIPIIDVSLLSSQGELEKLRSSLSSVGCFQAIGHGMSSAYLDKIREIAKQFFALPEDEKQKYARAVNESEGYGNDRIVSDKQVLDWSYRLTLGVFPEAKRRLSLWPKDPSDFSKMLEEFSTKVKSMMDDLLRCMARSLDLEEGSFLDQFGEQPIMFTRVNFYPRCSRPDLVLGVKPHTDRSGITVLLQDKEVEGLQVLIDDKWTNVPSLPDALVVNLGDQMQIMSNGIFKSIMHRVVTNTEKLRMSVAMFNEPQPENEIGPVESLIDETRPRLYRNVKNYGDINYRCYQEGKIALETVKVTDHSDQK</sequence>
<protein>
    <submittedName>
        <fullName evidence="8">Probable 2-oxoglutarate-dependent dioxygenase ANS</fullName>
    </submittedName>
</protein>
<dbReference type="Pfam" id="PF14226">
    <property type="entry name" value="DIOX_N"/>
    <property type="match status" value="1"/>
</dbReference>
<proteinExistence type="inferred from homology"/>
<dbReference type="Gene3D" id="2.60.120.330">
    <property type="entry name" value="B-lactam Antibiotic, Isopenicillin N Synthase, Chain"/>
    <property type="match status" value="1"/>
</dbReference>
<dbReference type="SUPFAM" id="SSF51197">
    <property type="entry name" value="Clavaminate synthase-like"/>
    <property type="match status" value="1"/>
</dbReference>
<evidence type="ECO:0000313" key="8">
    <source>
        <dbReference type="RefSeq" id="XP_027333026.1"/>
    </source>
</evidence>
<dbReference type="InterPro" id="IPR026992">
    <property type="entry name" value="DIOX_N"/>
</dbReference>
<accession>A0A8B8JNF1</accession>
<feature type="domain" description="Fe2OG dioxygenase" evidence="6">
    <location>
        <begin position="200"/>
        <end position="300"/>
    </location>
</feature>
<evidence type="ECO:0000256" key="2">
    <source>
        <dbReference type="ARBA" id="ARBA00022723"/>
    </source>
</evidence>
<evidence type="ECO:0000256" key="4">
    <source>
        <dbReference type="ARBA" id="ARBA00023004"/>
    </source>
</evidence>
<dbReference type="InterPro" id="IPR005123">
    <property type="entry name" value="Oxoglu/Fe-dep_dioxygenase_dom"/>
</dbReference>
<dbReference type="Proteomes" id="UP000694853">
    <property type="component" value="Unplaced"/>
</dbReference>
<keyword evidence="4 5" id="KW-0408">Iron</keyword>
<dbReference type="AlphaFoldDB" id="A0A8B8JNF1"/>
<dbReference type="GO" id="GO:0046872">
    <property type="term" value="F:metal ion binding"/>
    <property type="evidence" value="ECO:0007669"/>
    <property type="project" value="UniProtKB-KW"/>
</dbReference>
<dbReference type="FunFam" id="2.60.120.330:FF:000018">
    <property type="entry name" value="2-oxoglutarate (2OG) and Fe(II)-dependent oxygenase superfamily protein"/>
    <property type="match status" value="1"/>
</dbReference>
<name>A0A8B8JNF1_ABRPR</name>
<dbReference type="Pfam" id="PF03171">
    <property type="entry name" value="2OG-FeII_Oxy"/>
    <property type="match status" value="1"/>
</dbReference>
<evidence type="ECO:0000259" key="6">
    <source>
        <dbReference type="PROSITE" id="PS51471"/>
    </source>
</evidence>
<dbReference type="InterPro" id="IPR044861">
    <property type="entry name" value="IPNS-like_FE2OG_OXY"/>
</dbReference>
<dbReference type="PROSITE" id="PS51471">
    <property type="entry name" value="FE2OG_OXY"/>
    <property type="match status" value="1"/>
</dbReference>
<comment type="similarity">
    <text evidence="1 5">Belongs to the iron/ascorbate-dependent oxidoreductase family.</text>
</comment>
<reference evidence="7" key="1">
    <citation type="journal article" date="2019" name="Toxins">
        <title>Detection of Abrin-Like and Prepropulchellin-Like Toxin Genes and Transcripts Using Whole Genome Sequencing and Full-Length Transcript Sequencing of Abrus precatorius.</title>
        <authorList>
            <person name="Hovde B.T."/>
            <person name="Daligault H.E."/>
            <person name="Hanschen E.R."/>
            <person name="Kunde Y.A."/>
            <person name="Johnson M.B."/>
            <person name="Starkenburg S.R."/>
            <person name="Johnson S.L."/>
        </authorList>
    </citation>
    <scope>NUCLEOTIDE SEQUENCE [LARGE SCALE GENOMIC DNA]</scope>
</reference>
<dbReference type="GO" id="GO:0031418">
    <property type="term" value="F:L-ascorbic acid binding"/>
    <property type="evidence" value="ECO:0007669"/>
    <property type="project" value="UniProtKB-KW"/>
</dbReference>